<keyword evidence="7" id="KW-0675">Receptor</keyword>
<accession>A0A834L355</accession>
<protein>
    <submittedName>
        <fullName evidence="7">Olfactory receptor 4K2</fullName>
    </submittedName>
</protein>
<dbReference type="FunFam" id="1.20.1070.10:FF:000096">
    <property type="entry name" value="Odorant receptor 131-2"/>
    <property type="match status" value="1"/>
</dbReference>
<dbReference type="PROSITE" id="PS50262">
    <property type="entry name" value="G_PROTEIN_RECEP_F1_2"/>
    <property type="match status" value="1"/>
</dbReference>
<feature type="transmembrane region" description="Helical" evidence="5">
    <location>
        <begin position="60"/>
        <end position="84"/>
    </location>
</feature>
<feature type="transmembrane region" description="Helical" evidence="5">
    <location>
        <begin position="90"/>
        <end position="118"/>
    </location>
</feature>
<dbReference type="EMBL" id="WKFB01000001">
    <property type="protein sequence ID" value="KAF6739990.1"/>
    <property type="molecule type" value="Genomic_DNA"/>
</dbReference>
<organism evidence="7 8">
    <name type="scientific">Oryzias melastigma</name>
    <name type="common">Marine medaka</name>
    <dbReference type="NCBI Taxonomy" id="30732"/>
    <lineage>
        <taxon>Eukaryota</taxon>
        <taxon>Metazoa</taxon>
        <taxon>Chordata</taxon>
        <taxon>Craniata</taxon>
        <taxon>Vertebrata</taxon>
        <taxon>Euteleostomi</taxon>
        <taxon>Actinopterygii</taxon>
        <taxon>Neopterygii</taxon>
        <taxon>Teleostei</taxon>
        <taxon>Neoteleostei</taxon>
        <taxon>Acanthomorphata</taxon>
        <taxon>Ovalentaria</taxon>
        <taxon>Atherinomorphae</taxon>
        <taxon>Beloniformes</taxon>
        <taxon>Adrianichthyidae</taxon>
        <taxon>Oryziinae</taxon>
        <taxon>Oryzias</taxon>
    </lineage>
</organism>
<dbReference type="GO" id="GO:0005549">
    <property type="term" value="F:odorant binding"/>
    <property type="evidence" value="ECO:0007669"/>
    <property type="project" value="TreeGrafter"/>
</dbReference>
<dbReference type="Proteomes" id="UP000646548">
    <property type="component" value="Unassembled WGS sequence"/>
</dbReference>
<dbReference type="Gene3D" id="1.20.1070.10">
    <property type="entry name" value="Rhodopsin 7-helix transmembrane proteins"/>
    <property type="match status" value="1"/>
</dbReference>
<gene>
    <name evidence="7" type="ORF">FQA47_005749</name>
</gene>
<dbReference type="AlphaFoldDB" id="A0A834L355"/>
<evidence type="ECO:0000256" key="5">
    <source>
        <dbReference type="SAM" id="Phobius"/>
    </source>
</evidence>
<evidence type="ECO:0000259" key="6">
    <source>
        <dbReference type="PROSITE" id="PS50262"/>
    </source>
</evidence>
<evidence type="ECO:0000256" key="3">
    <source>
        <dbReference type="ARBA" id="ARBA00022989"/>
    </source>
</evidence>
<feature type="transmembrane region" description="Helical" evidence="5">
    <location>
        <begin position="24"/>
        <end position="48"/>
    </location>
</feature>
<comment type="subcellular location">
    <subcellularLocation>
        <location evidence="1">Membrane</location>
    </subcellularLocation>
</comment>
<dbReference type="SUPFAM" id="SSF81321">
    <property type="entry name" value="Family A G protein-coupled receptor-like"/>
    <property type="match status" value="1"/>
</dbReference>
<feature type="transmembrane region" description="Helical" evidence="5">
    <location>
        <begin position="198"/>
        <end position="219"/>
    </location>
</feature>
<dbReference type="InterPro" id="IPR000276">
    <property type="entry name" value="GPCR_Rhodpsn"/>
</dbReference>
<reference evidence="7" key="1">
    <citation type="journal article" name="BMC Genomics">
        <title>Long-read sequencing and de novo genome assembly of marine medaka (Oryzias melastigma).</title>
        <authorList>
            <person name="Liang P."/>
            <person name="Saqib H.S.A."/>
            <person name="Ni X."/>
            <person name="Shen Y."/>
        </authorList>
    </citation>
    <scope>NUCLEOTIDE SEQUENCE</scope>
    <source>
        <strain evidence="7">Bigg-433</strain>
    </source>
</reference>
<feature type="transmembrane region" description="Helical" evidence="5">
    <location>
        <begin position="239"/>
        <end position="260"/>
    </location>
</feature>
<keyword evidence="3 5" id="KW-1133">Transmembrane helix</keyword>
<evidence type="ECO:0000256" key="1">
    <source>
        <dbReference type="ARBA" id="ARBA00004370"/>
    </source>
</evidence>
<dbReference type="PANTHER" id="PTHR26451:SF866">
    <property type="entry name" value="ODORANT RECEPTOR-RELATED"/>
    <property type="match status" value="1"/>
</dbReference>
<evidence type="ECO:0000256" key="2">
    <source>
        <dbReference type="ARBA" id="ARBA00022692"/>
    </source>
</evidence>
<feature type="domain" description="G-protein coupled receptors family 1 profile" evidence="6">
    <location>
        <begin position="40"/>
        <end position="245"/>
    </location>
</feature>
<dbReference type="GO" id="GO:0004930">
    <property type="term" value="F:G protein-coupled receptor activity"/>
    <property type="evidence" value="ECO:0007669"/>
    <property type="project" value="InterPro"/>
</dbReference>
<keyword evidence="4 5" id="KW-0472">Membrane</keyword>
<feature type="transmembrane region" description="Helical" evidence="5">
    <location>
        <begin position="139"/>
        <end position="156"/>
    </location>
</feature>
<dbReference type="Pfam" id="PF00001">
    <property type="entry name" value="7tm_1"/>
    <property type="match status" value="1"/>
</dbReference>
<evidence type="ECO:0000313" key="7">
    <source>
        <dbReference type="EMBL" id="KAF6739990.1"/>
    </source>
</evidence>
<dbReference type="CDD" id="cd00637">
    <property type="entry name" value="7tm_classA_rhodopsin-like"/>
    <property type="match status" value="1"/>
</dbReference>
<dbReference type="GO" id="GO:0004984">
    <property type="term" value="F:olfactory receptor activity"/>
    <property type="evidence" value="ECO:0007669"/>
    <property type="project" value="TreeGrafter"/>
</dbReference>
<sequence length="453" mass="51166">MSNVNSSLINITTEQRYQGTEERVLFSTLTALPCSVFLFLNATMLRSLRSKAVFRQTCRYLLLFNLLLADTMQMMLSQLLHILAVCRITLTYPLCGCLTSLANLMTVISPLTLVIMSLERFVAVCYPLRHASITSMRNTTAAISAIWTLSSLHILTQNLLLVEYPFHQLQSLQMVDFCSMFAMLLWSGSDYYDKVFTTFLFATAGMAVISTYVGVIIAARSASADKALANKARNTVLLHVVQLALSVSATIFIPIIMAIARVVSRLNFELQTCSWCWIDYRLCFVAEPMAQQEKIIMKVIVSEGDIRKLTMSTRPDTLEDLIGWLKGYLQANYDFVLQYQDSDFNNELCNQQDVSELPDKPTMKIIPMIELVPVTQPVEQPAEQSSLCSDASSLADTEILSNSSMDRIVPWPEVFEIPKFSVDVEYRLRQGNLLYLRDGTYLKVTKDLKHANH</sequence>
<keyword evidence="2 5" id="KW-0812">Transmembrane</keyword>
<dbReference type="GO" id="GO:0016020">
    <property type="term" value="C:membrane"/>
    <property type="evidence" value="ECO:0007669"/>
    <property type="project" value="UniProtKB-SubCell"/>
</dbReference>
<evidence type="ECO:0000256" key="4">
    <source>
        <dbReference type="ARBA" id="ARBA00023136"/>
    </source>
</evidence>
<evidence type="ECO:0000313" key="8">
    <source>
        <dbReference type="Proteomes" id="UP000646548"/>
    </source>
</evidence>
<dbReference type="PANTHER" id="PTHR26451">
    <property type="entry name" value="G_PROTEIN_RECEP_F1_2 DOMAIN-CONTAINING PROTEIN"/>
    <property type="match status" value="1"/>
</dbReference>
<dbReference type="InterPro" id="IPR017452">
    <property type="entry name" value="GPCR_Rhodpsn_7TM"/>
</dbReference>
<name>A0A834L355_ORYME</name>
<proteinExistence type="predicted"/>
<dbReference type="InterPro" id="IPR052921">
    <property type="entry name" value="GPCR1_Superfamily_Member"/>
</dbReference>
<comment type="caution">
    <text evidence="7">The sequence shown here is derived from an EMBL/GenBank/DDBJ whole genome shotgun (WGS) entry which is preliminary data.</text>
</comment>